<evidence type="ECO:0000313" key="1">
    <source>
        <dbReference type="EMBL" id="KAK8777978.1"/>
    </source>
</evidence>
<dbReference type="Proteomes" id="UP001321473">
    <property type="component" value="Unassembled WGS sequence"/>
</dbReference>
<gene>
    <name evidence="1" type="ORF">V5799_020681</name>
</gene>
<evidence type="ECO:0000313" key="2">
    <source>
        <dbReference type="Proteomes" id="UP001321473"/>
    </source>
</evidence>
<comment type="caution">
    <text evidence="1">The sequence shown here is derived from an EMBL/GenBank/DDBJ whole genome shotgun (WGS) entry which is preliminary data.</text>
</comment>
<dbReference type="Gene3D" id="1.10.1380.10">
    <property type="entry name" value="Neutral endopeptidase , domain2"/>
    <property type="match status" value="1"/>
</dbReference>
<dbReference type="InterPro" id="IPR042089">
    <property type="entry name" value="Peptidase_M13_dom_2"/>
</dbReference>
<feature type="non-terminal residue" evidence="1">
    <location>
        <position position="362"/>
    </location>
</feature>
<reference evidence="1 2" key="1">
    <citation type="journal article" date="2023" name="Arcadia Sci">
        <title>De novo assembly of a long-read Amblyomma americanum tick genome.</title>
        <authorList>
            <person name="Chou S."/>
            <person name="Poskanzer K.E."/>
            <person name="Rollins M."/>
            <person name="Thuy-Boun P.S."/>
        </authorList>
    </citation>
    <scope>NUCLEOTIDE SEQUENCE [LARGE SCALE GENOMIC DNA]</scope>
    <source>
        <strain evidence="1">F_SG_1</strain>
        <tissue evidence="1">Salivary glands</tissue>
    </source>
</reference>
<protein>
    <submittedName>
        <fullName evidence="1">Uncharacterized protein</fullName>
    </submittedName>
</protein>
<proteinExistence type="predicted"/>
<dbReference type="AlphaFoldDB" id="A0AAQ4ETQ5"/>
<sequence>MYLCSSAACFDTGREISDLIKYERTPCKKADAFLCQMSSRPFLENQRLLLWQELLRTLHDFGRSTDPFLMKIYSHFHVCRSHASHSTERPVLSEVAQKRIPQPLGLAEWPVVSTAALPRVSFSAAKLAQIYGSFPLVRVALRLKEGKRYIQVTEPDTIRDMFEMDKYRYKEEALLGFLEKLAERDPGAEEAANPPKRMAVLRGALGVEAKITQWDWEEFLRIVLKNINEEPITPITIVLFKKRFVNDLMELLRKTNMTDVMTFLGMRATLSVLPTLMGDARDEPFLQDVLALRYGGRLEHFCAESTFSLFRFHFLGLLAQRISNGTAHKTVNDIKSVYLSSMLDIFRKGIDSPQAYEMMQKK</sequence>
<dbReference type="EMBL" id="JARKHS020011244">
    <property type="protein sequence ID" value="KAK8777978.1"/>
    <property type="molecule type" value="Genomic_DNA"/>
</dbReference>
<accession>A0AAQ4ETQ5</accession>
<name>A0AAQ4ETQ5_AMBAM</name>
<keyword evidence="2" id="KW-1185">Reference proteome</keyword>
<dbReference type="SUPFAM" id="SSF55486">
    <property type="entry name" value="Metalloproteases ('zincins'), catalytic domain"/>
    <property type="match status" value="1"/>
</dbReference>
<organism evidence="1 2">
    <name type="scientific">Amblyomma americanum</name>
    <name type="common">Lone star tick</name>
    <dbReference type="NCBI Taxonomy" id="6943"/>
    <lineage>
        <taxon>Eukaryota</taxon>
        <taxon>Metazoa</taxon>
        <taxon>Ecdysozoa</taxon>
        <taxon>Arthropoda</taxon>
        <taxon>Chelicerata</taxon>
        <taxon>Arachnida</taxon>
        <taxon>Acari</taxon>
        <taxon>Parasitiformes</taxon>
        <taxon>Ixodida</taxon>
        <taxon>Ixodoidea</taxon>
        <taxon>Ixodidae</taxon>
        <taxon>Amblyomminae</taxon>
        <taxon>Amblyomma</taxon>
    </lineage>
</organism>